<organism evidence="2 3">
    <name type="scientific">Lactuca virosa</name>
    <dbReference type="NCBI Taxonomy" id="75947"/>
    <lineage>
        <taxon>Eukaryota</taxon>
        <taxon>Viridiplantae</taxon>
        <taxon>Streptophyta</taxon>
        <taxon>Embryophyta</taxon>
        <taxon>Tracheophyta</taxon>
        <taxon>Spermatophyta</taxon>
        <taxon>Magnoliopsida</taxon>
        <taxon>eudicotyledons</taxon>
        <taxon>Gunneridae</taxon>
        <taxon>Pentapetalae</taxon>
        <taxon>asterids</taxon>
        <taxon>campanulids</taxon>
        <taxon>Asterales</taxon>
        <taxon>Asteraceae</taxon>
        <taxon>Cichorioideae</taxon>
        <taxon>Cichorieae</taxon>
        <taxon>Lactucinae</taxon>
        <taxon>Lactuca</taxon>
    </lineage>
</organism>
<dbReference type="AlphaFoldDB" id="A0AAU9MP65"/>
<dbReference type="Proteomes" id="UP001157418">
    <property type="component" value="Unassembled WGS sequence"/>
</dbReference>
<reference evidence="2 3" key="1">
    <citation type="submission" date="2022-01" db="EMBL/GenBank/DDBJ databases">
        <authorList>
            <person name="Xiong W."/>
            <person name="Schranz E."/>
        </authorList>
    </citation>
    <scope>NUCLEOTIDE SEQUENCE [LARGE SCALE GENOMIC DNA]</scope>
</reference>
<evidence type="ECO:0000313" key="3">
    <source>
        <dbReference type="Proteomes" id="UP001157418"/>
    </source>
</evidence>
<name>A0AAU9MP65_9ASTR</name>
<sequence length="80" mass="8502">MSEEAKMRLPPPLFASRGRNSSSPRSSVASTSSDRRPSTVEAVNHQADAAIATIATGGDEPSPHLISLHMSTARIAGYRR</sequence>
<feature type="region of interest" description="Disordered" evidence="1">
    <location>
        <begin position="1"/>
        <end position="43"/>
    </location>
</feature>
<dbReference type="EMBL" id="CAKMRJ010002223">
    <property type="protein sequence ID" value="CAH1427577.1"/>
    <property type="molecule type" value="Genomic_DNA"/>
</dbReference>
<keyword evidence="3" id="KW-1185">Reference proteome</keyword>
<comment type="caution">
    <text evidence="2">The sequence shown here is derived from an EMBL/GenBank/DDBJ whole genome shotgun (WGS) entry which is preliminary data.</text>
</comment>
<accession>A0AAU9MP65</accession>
<proteinExistence type="predicted"/>
<evidence type="ECO:0000256" key="1">
    <source>
        <dbReference type="SAM" id="MobiDB-lite"/>
    </source>
</evidence>
<evidence type="ECO:0000313" key="2">
    <source>
        <dbReference type="EMBL" id="CAH1427577.1"/>
    </source>
</evidence>
<gene>
    <name evidence="2" type="ORF">LVIROSA_LOCUS14575</name>
</gene>
<feature type="compositionally biased region" description="Low complexity" evidence="1">
    <location>
        <begin position="16"/>
        <end position="32"/>
    </location>
</feature>
<protein>
    <submittedName>
        <fullName evidence="2">Uncharacterized protein</fullName>
    </submittedName>
</protein>